<proteinExistence type="predicted"/>
<gene>
    <name evidence="4" type="ORF">KU74_02295</name>
</gene>
<name>A0A094RFJ7_9GAMM</name>
<comment type="caution">
    <text evidence="4">The sequence shown here is derived from an EMBL/GenBank/DDBJ whole genome shotgun (WGS) entry which is preliminary data.</text>
</comment>
<dbReference type="InterPro" id="IPR011991">
    <property type="entry name" value="ArsR-like_HTH"/>
</dbReference>
<evidence type="ECO:0000256" key="1">
    <source>
        <dbReference type="ARBA" id="ARBA00023015"/>
    </source>
</evidence>
<keyword evidence="1" id="KW-0805">Transcription regulation</keyword>
<dbReference type="EMBL" id="JQOD01000001">
    <property type="protein sequence ID" value="KGA35320.1"/>
    <property type="molecule type" value="Genomic_DNA"/>
</dbReference>
<dbReference type="PANTHER" id="PTHR33154:SF32">
    <property type="entry name" value="TRANSCRIPTIONAL REGULATORY PROTEIN"/>
    <property type="match status" value="1"/>
</dbReference>
<reference evidence="4 5" key="1">
    <citation type="submission" date="2014-08" db="EMBL/GenBank/DDBJ databases">
        <title>Genome sequences of NCPPB Pectobacterium isolates.</title>
        <authorList>
            <person name="Glover R.H."/>
            <person name="Sapp M."/>
            <person name="Elphinstone J."/>
        </authorList>
    </citation>
    <scope>NUCLEOTIDE SEQUENCE [LARGE SCALE GENOMIC DNA]</scope>
    <source>
        <strain evidence="4 5">LMG 21372</strain>
    </source>
</reference>
<dbReference type="InterPro" id="IPR036390">
    <property type="entry name" value="WH_DNA-bd_sf"/>
</dbReference>
<keyword evidence="3" id="KW-0804">Transcription</keyword>
<dbReference type="PROSITE" id="PS50987">
    <property type="entry name" value="HTH_ARSR_2"/>
    <property type="match status" value="1"/>
</dbReference>
<dbReference type="InterPro" id="IPR036388">
    <property type="entry name" value="WH-like_DNA-bd_sf"/>
</dbReference>
<keyword evidence="2" id="KW-0238">DNA-binding</keyword>
<dbReference type="STRING" id="180957.B5S52_14245"/>
<protein>
    <submittedName>
        <fullName evidence="4">ArsR family transcriptional regulator</fullName>
    </submittedName>
</protein>
<dbReference type="Gene3D" id="1.10.10.10">
    <property type="entry name" value="Winged helix-like DNA-binding domain superfamily/Winged helix DNA-binding domain"/>
    <property type="match status" value="1"/>
</dbReference>
<dbReference type="RefSeq" id="WP_014914858.1">
    <property type="nucleotide sequence ID" value="NZ_CP020350.1"/>
</dbReference>
<dbReference type="Pfam" id="PF01022">
    <property type="entry name" value="HTH_5"/>
    <property type="match status" value="1"/>
</dbReference>
<dbReference type="CDD" id="cd00090">
    <property type="entry name" value="HTH_ARSR"/>
    <property type="match status" value="1"/>
</dbReference>
<evidence type="ECO:0000256" key="2">
    <source>
        <dbReference type="ARBA" id="ARBA00023125"/>
    </source>
</evidence>
<dbReference type="PATRIC" id="fig|180957.23.peg.86"/>
<evidence type="ECO:0000313" key="4">
    <source>
        <dbReference type="EMBL" id="KGA35320.1"/>
    </source>
</evidence>
<sequence length="116" mass="12963">MNKHVATTADLLRALGNEQRLIILEWLADPRAHFPEQQDGDLVNDGVCVGFITEKIGLSQPTVTGHLQYLSKAGIVTSKRIKNWVFYKLVPERLEEATSVLSELAKVASRQHKPSE</sequence>
<accession>A0A094RFJ7</accession>
<evidence type="ECO:0000256" key="3">
    <source>
        <dbReference type="ARBA" id="ARBA00023163"/>
    </source>
</evidence>
<dbReference type="KEGG" id="pbra:B5S52_14245"/>
<dbReference type="PANTHER" id="PTHR33154">
    <property type="entry name" value="TRANSCRIPTIONAL REGULATOR, ARSR FAMILY"/>
    <property type="match status" value="1"/>
</dbReference>
<evidence type="ECO:0000313" key="5">
    <source>
        <dbReference type="Proteomes" id="UP000029435"/>
    </source>
</evidence>
<dbReference type="OrthoDB" id="9790747at2"/>
<dbReference type="InterPro" id="IPR051081">
    <property type="entry name" value="HTH_MetalResp_TranReg"/>
</dbReference>
<dbReference type="SUPFAM" id="SSF46785">
    <property type="entry name" value="Winged helix' DNA-binding domain"/>
    <property type="match status" value="1"/>
</dbReference>
<dbReference type="InterPro" id="IPR001845">
    <property type="entry name" value="HTH_ArsR_DNA-bd_dom"/>
</dbReference>
<dbReference type="AlphaFoldDB" id="A0A094RFJ7"/>
<organism evidence="4 5">
    <name type="scientific">Pectobacterium brasiliense</name>
    <dbReference type="NCBI Taxonomy" id="180957"/>
    <lineage>
        <taxon>Bacteria</taxon>
        <taxon>Pseudomonadati</taxon>
        <taxon>Pseudomonadota</taxon>
        <taxon>Gammaproteobacteria</taxon>
        <taxon>Enterobacterales</taxon>
        <taxon>Pectobacteriaceae</taxon>
        <taxon>Pectobacterium</taxon>
    </lineage>
</organism>
<dbReference type="GO" id="GO:0003677">
    <property type="term" value="F:DNA binding"/>
    <property type="evidence" value="ECO:0007669"/>
    <property type="project" value="UniProtKB-KW"/>
</dbReference>
<dbReference type="Proteomes" id="UP000029435">
    <property type="component" value="Unassembled WGS sequence"/>
</dbReference>
<dbReference type="GO" id="GO:0003700">
    <property type="term" value="F:DNA-binding transcription factor activity"/>
    <property type="evidence" value="ECO:0007669"/>
    <property type="project" value="InterPro"/>
</dbReference>
<dbReference type="SMART" id="SM00418">
    <property type="entry name" value="HTH_ARSR"/>
    <property type="match status" value="1"/>
</dbReference>